<dbReference type="EMBL" id="SZYD01000005">
    <property type="protein sequence ID" value="KAD6118811.1"/>
    <property type="molecule type" value="Genomic_DNA"/>
</dbReference>
<gene>
    <name evidence="1" type="ORF">E3N88_10082</name>
</gene>
<comment type="caution">
    <text evidence="1">The sequence shown here is derived from an EMBL/GenBank/DDBJ whole genome shotgun (WGS) entry which is preliminary data.</text>
</comment>
<sequence length="142" mass="16623">MMNVGENRVRNGVRECSESKNEENFLSIELMASSRYGEASLRVLDGTRWTKISKIPPDFFAVREAFFGSSSRYATVEAVEKVDIFHQIHAEYLDFERNDIVRIVDYCLDNDIEMFTYSPLIHCHTGNRYVLVQFFDTLPHWQ</sequence>
<dbReference type="AlphaFoldDB" id="A0A5N6P9G8"/>
<dbReference type="Proteomes" id="UP000326396">
    <property type="component" value="Linkage Group LG13"/>
</dbReference>
<evidence type="ECO:0000313" key="2">
    <source>
        <dbReference type="Proteomes" id="UP000326396"/>
    </source>
</evidence>
<organism evidence="1 2">
    <name type="scientific">Mikania micrantha</name>
    <name type="common">bitter vine</name>
    <dbReference type="NCBI Taxonomy" id="192012"/>
    <lineage>
        <taxon>Eukaryota</taxon>
        <taxon>Viridiplantae</taxon>
        <taxon>Streptophyta</taxon>
        <taxon>Embryophyta</taxon>
        <taxon>Tracheophyta</taxon>
        <taxon>Spermatophyta</taxon>
        <taxon>Magnoliopsida</taxon>
        <taxon>eudicotyledons</taxon>
        <taxon>Gunneridae</taxon>
        <taxon>Pentapetalae</taxon>
        <taxon>asterids</taxon>
        <taxon>campanulids</taxon>
        <taxon>Asterales</taxon>
        <taxon>Asteraceae</taxon>
        <taxon>Asteroideae</taxon>
        <taxon>Heliantheae alliance</taxon>
        <taxon>Eupatorieae</taxon>
        <taxon>Mikania</taxon>
    </lineage>
</organism>
<name>A0A5N6P9G8_9ASTR</name>
<evidence type="ECO:0000313" key="1">
    <source>
        <dbReference type="EMBL" id="KAD6118811.1"/>
    </source>
</evidence>
<keyword evidence="2" id="KW-1185">Reference proteome</keyword>
<proteinExistence type="predicted"/>
<accession>A0A5N6P9G8</accession>
<protein>
    <submittedName>
        <fullName evidence="1">Uncharacterized protein</fullName>
    </submittedName>
</protein>
<reference evidence="1 2" key="1">
    <citation type="submission" date="2019-05" db="EMBL/GenBank/DDBJ databases">
        <title>Mikania micrantha, genome provides insights into the molecular mechanism of rapid growth.</title>
        <authorList>
            <person name="Liu B."/>
        </authorList>
    </citation>
    <scope>NUCLEOTIDE SEQUENCE [LARGE SCALE GENOMIC DNA]</scope>
    <source>
        <strain evidence="1">NLD-2019</strain>
        <tissue evidence="1">Leaf</tissue>
    </source>
</reference>